<keyword evidence="4 7" id="KW-0067">ATP-binding</keyword>
<evidence type="ECO:0000256" key="7">
    <source>
        <dbReference type="HAMAP-Rule" id="MF_00022"/>
    </source>
</evidence>
<reference evidence="10 11" key="1">
    <citation type="journal article" date="2016" name="Nat. Commun.">
        <title>Thousands of microbial genomes shed light on interconnected biogeochemical processes in an aquifer system.</title>
        <authorList>
            <person name="Anantharaman K."/>
            <person name="Brown C.T."/>
            <person name="Hug L.A."/>
            <person name="Sharon I."/>
            <person name="Castelle C.J."/>
            <person name="Probst A.J."/>
            <person name="Thomas B.C."/>
            <person name="Singh A."/>
            <person name="Wilkins M.J."/>
            <person name="Karaoz U."/>
            <person name="Brodie E.L."/>
            <person name="Williams K.H."/>
            <person name="Hubbard S.S."/>
            <person name="Banfield J.F."/>
        </authorList>
    </citation>
    <scope>NUCLEOTIDE SEQUENCE [LARGE SCALE GENOMIC DNA]</scope>
</reference>
<evidence type="ECO:0000256" key="5">
    <source>
        <dbReference type="ARBA" id="ARBA00022917"/>
    </source>
</evidence>
<dbReference type="Proteomes" id="UP000179069">
    <property type="component" value="Unassembled WGS sequence"/>
</dbReference>
<organism evidence="10 11">
    <name type="scientific">Candidatus Chisholmbacteria bacterium RIFCSPHIGHO2_01_FULL_49_18</name>
    <dbReference type="NCBI Taxonomy" id="1797590"/>
    <lineage>
        <taxon>Bacteria</taxon>
        <taxon>Candidatus Chisholmiibacteriota</taxon>
    </lineage>
</organism>
<evidence type="ECO:0000313" key="10">
    <source>
        <dbReference type="EMBL" id="OGY17326.1"/>
    </source>
</evidence>
<evidence type="ECO:0000256" key="4">
    <source>
        <dbReference type="ARBA" id="ARBA00022840"/>
    </source>
</evidence>
<dbReference type="InterPro" id="IPR020058">
    <property type="entry name" value="Glu/Gln-tRNA-synth_Ib_cat-dom"/>
</dbReference>
<dbReference type="InterPro" id="IPR045462">
    <property type="entry name" value="aa-tRNA-synth_I_cd-bd"/>
</dbReference>
<evidence type="ECO:0000256" key="3">
    <source>
        <dbReference type="ARBA" id="ARBA00022741"/>
    </source>
</evidence>
<dbReference type="SUPFAM" id="SSF48163">
    <property type="entry name" value="An anticodon-binding domain of class I aminoacyl-tRNA synthetases"/>
    <property type="match status" value="1"/>
</dbReference>
<dbReference type="EMBL" id="MHCI01000003">
    <property type="protein sequence ID" value="OGY17326.1"/>
    <property type="molecule type" value="Genomic_DNA"/>
</dbReference>
<feature type="short sequence motif" description="'KMSKS' region" evidence="7">
    <location>
        <begin position="249"/>
        <end position="253"/>
    </location>
</feature>
<keyword evidence="6 7" id="KW-0030">Aminoacyl-tRNA synthetase</keyword>
<feature type="domain" description="Aminoacyl-tRNA synthetase class I anticodon-binding" evidence="9">
    <location>
        <begin position="332"/>
        <end position="472"/>
    </location>
</feature>
<dbReference type="NCBIfam" id="TIGR00464">
    <property type="entry name" value="gltX_bact"/>
    <property type="match status" value="1"/>
</dbReference>
<dbReference type="CDD" id="cd00808">
    <property type="entry name" value="GluRS_core"/>
    <property type="match status" value="1"/>
</dbReference>
<dbReference type="PRINTS" id="PR00987">
    <property type="entry name" value="TRNASYNTHGLU"/>
</dbReference>
<dbReference type="Pfam" id="PF00749">
    <property type="entry name" value="tRNA-synt_1c"/>
    <property type="match status" value="1"/>
</dbReference>
<accession>A0A1G1VPK6</accession>
<dbReference type="GO" id="GO:0008270">
    <property type="term" value="F:zinc ion binding"/>
    <property type="evidence" value="ECO:0007669"/>
    <property type="project" value="InterPro"/>
</dbReference>
<keyword evidence="2 7" id="KW-0436">Ligase</keyword>
<dbReference type="InterPro" id="IPR004527">
    <property type="entry name" value="Glu-tRNA-ligase_bac/mito"/>
</dbReference>
<dbReference type="Gene3D" id="1.10.10.350">
    <property type="match status" value="1"/>
</dbReference>
<feature type="domain" description="Glutamyl/glutaminyl-tRNA synthetase class Ib catalytic" evidence="8">
    <location>
        <begin position="3"/>
        <end position="318"/>
    </location>
</feature>
<comment type="subunit">
    <text evidence="7">Monomer.</text>
</comment>
<proteinExistence type="inferred from homology"/>
<dbReference type="InterPro" id="IPR033910">
    <property type="entry name" value="GluRS_core"/>
</dbReference>
<dbReference type="InterPro" id="IPR049940">
    <property type="entry name" value="GluQ/Sye"/>
</dbReference>
<dbReference type="GO" id="GO:0005524">
    <property type="term" value="F:ATP binding"/>
    <property type="evidence" value="ECO:0007669"/>
    <property type="project" value="UniProtKB-UniRule"/>
</dbReference>
<keyword evidence="7" id="KW-0963">Cytoplasm</keyword>
<feature type="binding site" evidence="7">
    <location>
        <position position="252"/>
    </location>
    <ligand>
        <name>ATP</name>
        <dbReference type="ChEBI" id="CHEBI:30616"/>
    </ligand>
</feature>
<keyword evidence="5 7" id="KW-0648">Protein biosynthesis</keyword>
<gene>
    <name evidence="7" type="primary">gltX</name>
    <name evidence="10" type="ORF">A2785_00445</name>
</gene>
<comment type="similarity">
    <text evidence="1 7">Belongs to the class-I aminoacyl-tRNA synthetase family. Glutamate--tRNA ligase type 1 subfamily.</text>
</comment>
<dbReference type="GO" id="GO:0004818">
    <property type="term" value="F:glutamate-tRNA ligase activity"/>
    <property type="evidence" value="ECO:0007669"/>
    <property type="project" value="UniProtKB-UniRule"/>
</dbReference>
<dbReference type="Pfam" id="PF19269">
    <property type="entry name" value="Anticodon_2"/>
    <property type="match status" value="1"/>
</dbReference>
<dbReference type="GO" id="GO:0006424">
    <property type="term" value="P:glutamyl-tRNA aminoacylation"/>
    <property type="evidence" value="ECO:0007669"/>
    <property type="project" value="UniProtKB-UniRule"/>
</dbReference>
<dbReference type="Gene3D" id="3.40.50.620">
    <property type="entry name" value="HUPs"/>
    <property type="match status" value="1"/>
</dbReference>
<comment type="function">
    <text evidence="7">Catalyzes the attachment of glutamate to tRNA(Glu) in a two-step reaction: glutamate is first activated by ATP to form Glu-AMP and then transferred to the acceptor end of tRNA(Glu).</text>
</comment>
<dbReference type="InterPro" id="IPR008925">
    <property type="entry name" value="aa_tRNA-synth_I_cd-bd_sf"/>
</dbReference>
<dbReference type="HAMAP" id="MF_00022">
    <property type="entry name" value="Glu_tRNA_synth_type1"/>
    <property type="match status" value="1"/>
</dbReference>
<evidence type="ECO:0000256" key="2">
    <source>
        <dbReference type="ARBA" id="ARBA00022598"/>
    </source>
</evidence>
<feature type="short sequence motif" description="'HIGH' region" evidence="7">
    <location>
        <begin position="9"/>
        <end position="19"/>
    </location>
</feature>
<comment type="catalytic activity">
    <reaction evidence="7">
        <text>tRNA(Glu) + L-glutamate + ATP = L-glutamyl-tRNA(Glu) + AMP + diphosphate</text>
        <dbReference type="Rhea" id="RHEA:23540"/>
        <dbReference type="Rhea" id="RHEA-COMP:9663"/>
        <dbReference type="Rhea" id="RHEA-COMP:9680"/>
        <dbReference type="ChEBI" id="CHEBI:29985"/>
        <dbReference type="ChEBI" id="CHEBI:30616"/>
        <dbReference type="ChEBI" id="CHEBI:33019"/>
        <dbReference type="ChEBI" id="CHEBI:78442"/>
        <dbReference type="ChEBI" id="CHEBI:78520"/>
        <dbReference type="ChEBI" id="CHEBI:456215"/>
        <dbReference type="EC" id="6.1.1.17"/>
    </reaction>
</comment>
<dbReference type="PANTHER" id="PTHR43311:SF2">
    <property type="entry name" value="GLUTAMATE--TRNA LIGASE, MITOCHONDRIAL-RELATED"/>
    <property type="match status" value="1"/>
</dbReference>
<dbReference type="InterPro" id="IPR014729">
    <property type="entry name" value="Rossmann-like_a/b/a_fold"/>
</dbReference>
<evidence type="ECO:0000256" key="1">
    <source>
        <dbReference type="ARBA" id="ARBA00007894"/>
    </source>
</evidence>
<dbReference type="GO" id="GO:0000049">
    <property type="term" value="F:tRNA binding"/>
    <property type="evidence" value="ECO:0007669"/>
    <property type="project" value="InterPro"/>
</dbReference>
<dbReference type="EC" id="6.1.1.17" evidence="7"/>
<dbReference type="PANTHER" id="PTHR43311">
    <property type="entry name" value="GLUTAMATE--TRNA LIGASE"/>
    <property type="match status" value="1"/>
</dbReference>
<protein>
    <recommendedName>
        <fullName evidence="7">Glutamate--tRNA ligase</fullName>
        <ecNumber evidence="7">6.1.1.17</ecNumber>
    </recommendedName>
    <alternativeName>
        <fullName evidence="7">Glutamyl-tRNA synthetase</fullName>
        <shortName evidence="7">GluRS</shortName>
    </alternativeName>
</protein>
<dbReference type="GO" id="GO:0005829">
    <property type="term" value="C:cytosol"/>
    <property type="evidence" value="ECO:0007669"/>
    <property type="project" value="TreeGrafter"/>
</dbReference>
<evidence type="ECO:0000259" key="9">
    <source>
        <dbReference type="Pfam" id="PF19269"/>
    </source>
</evidence>
<evidence type="ECO:0000256" key="6">
    <source>
        <dbReference type="ARBA" id="ARBA00023146"/>
    </source>
</evidence>
<comment type="subcellular location">
    <subcellularLocation>
        <location evidence="7">Cytoplasm</location>
    </subcellularLocation>
</comment>
<name>A0A1G1VPK6_9BACT</name>
<evidence type="ECO:0000259" key="8">
    <source>
        <dbReference type="Pfam" id="PF00749"/>
    </source>
</evidence>
<dbReference type="InterPro" id="IPR000924">
    <property type="entry name" value="Glu/Gln-tRNA-synth"/>
</dbReference>
<evidence type="ECO:0000313" key="11">
    <source>
        <dbReference type="Proteomes" id="UP000179069"/>
    </source>
</evidence>
<dbReference type="FunFam" id="3.40.50.620:FF:000045">
    <property type="entry name" value="Glutamate--tRNA ligase, mitochondrial"/>
    <property type="match status" value="1"/>
</dbReference>
<comment type="caution">
    <text evidence="10">The sequence shown here is derived from an EMBL/GenBank/DDBJ whole genome shotgun (WGS) entry which is preliminary data.</text>
</comment>
<sequence>MTVRTRIAPSPTGIAHVGTLYTALLNFAYAKKNGGKFILRIEDTDRERYVPGSEQVIFSALRWAGIPHDEGSDIGGPFEPYTQSQRLEKYTQYANQLIENGKAYHCFCSSERLAAMRKTQQEKGELPMYDGLCRKMSQSQSESRAKTEKFVIRLIAPDSGNTSWIDAVRGTITIENKTIDDQVLVKSDGFPTYHLAVVVDDHLMKISHVIRAEEWISSTPKHILLYKAFGFKLPVFAHTPLLRNPDKSKLSKRRNPVSVLWYQEQGFLPEALVNYLCLMGWSHPDGKDIFSLEEFIKLFSLDRVQTSQPIFDLEKLRWLNGSYIRQKSDADLLNLLKPFVPKSAKKQELIGIIALIRDRIKTLNEFSEYADFFFQAPKVDSQILLKQSKLEAEKTGMKLLEYARVLEGLSDTDWKMPNLERAGRQLLDDRWSPKQLFMSVRVALTGKTVSPPLFDSMEILGKAQSIKRLTRAAEILTHNHI</sequence>
<dbReference type="InterPro" id="IPR020751">
    <property type="entry name" value="aa-tRNA-synth_I_codon-bd_sub2"/>
</dbReference>
<comment type="caution">
    <text evidence="7">Lacks conserved residue(s) required for the propagation of feature annotation.</text>
</comment>
<dbReference type="AlphaFoldDB" id="A0A1G1VPK6"/>
<keyword evidence="3 7" id="KW-0547">Nucleotide-binding</keyword>
<dbReference type="SUPFAM" id="SSF52374">
    <property type="entry name" value="Nucleotidylyl transferase"/>
    <property type="match status" value="1"/>
</dbReference>